<keyword evidence="3" id="KW-1185">Reference proteome</keyword>
<evidence type="ECO:0000313" key="3">
    <source>
        <dbReference type="Proteomes" id="UP000248659"/>
    </source>
</evidence>
<feature type="compositionally biased region" description="Pro residues" evidence="1">
    <location>
        <begin position="162"/>
        <end position="178"/>
    </location>
</feature>
<protein>
    <submittedName>
        <fullName evidence="2">Uncharacterized protein</fullName>
    </submittedName>
</protein>
<dbReference type="EMBL" id="MUAV01000011">
    <property type="protein sequence ID" value="RAP41184.1"/>
    <property type="molecule type" value="Genomic_DNA"/>
</dbReference>
<feature type="compositionally biased region" description="Basic and acidic residues" evidence="1">
    <location>
        <begin position="131"/>
        <end position="141"/>
    </location>
</feature>
<name>A0ABX9DFQ8_9RHOB</name>
<feature type="compositionally biased region" description="Low complexity" evidence="1">
    <location>
        <begin position="103"/>
        <end position="130"/>
    </location>
</feature>
<feature type="region of interest" description="Disordered" evidence="1">
    <location>
        <begin position="353"/>
        <end position="372"/>
    </location>
</feature>
<organism evidence="2 3">
    <name type="scientific">Rhodovulum viride</name>
    <dbReference type="NCBI Taxonomy" id="1231134"/>
    <lineage>
        <taxon>Bacteria</taxon>
        <taxon>Pseudomonadati</taxon>
        <taxon>Pseudomonadota</taxon>
        <taxon>Alphaproteobacteria</taxon>
        <taxon>Rhodobacterales</taxon>
        <taxon>Paracoccaceae</taxon>
        <taxon>Rhodovulum</taxon>
    </lineage>
</organism>
<accession>A0ABX9DFQ8</accession>
<reference evidence="2 3" key="1">
    <citation type="submission" date="2017-01" db="EMBL/GenBank/DDBJ databases">
        <title>Genome sequence of Rhodovulum viride JA756.</title>
        <authorList>
            <person name="Lakshmi K.V."/>
            <person name="Tushar L.D."/>
            <person name="Sasikala C."/>
            <person name="Venkataramana C."/>
        </authorList>
    </citation>
    <scope>NUCLEOTIDE SEQUENCE [LARGE SCALE GENOMIC DNA]</scope>
    <source>
        <strain evidence="2 3">JA756</strain>
    </source>
</reference>
<gene>
    <name evidence="2" type="ORF">BYZ73_10905</name>
</gene>
<feature type="region of interest" description="Disordered" evidence="1">
    <location>
        <begin position="99"/>
        <end position="203"/>
    </location>
</feature>
<feature type="compositionally biased region" description="Low complexity" evidence="1">
    <location>
        <begin position="144"/>
        <end position="161"/>
    </location>
</feature>
<feature type="compositionally biased region" description="Low complexity" evidence="1">
    <location>
        <begin position="184"/>
        <end position="203"/>
    </location>
</feature>
<sequence length="372" mass="39382">MGCEGKMQDKPLESIELDLLAIIRQIHAEEGPFGRDLLLVRARGRGLEVSRPLGRLKALGLVEEIQRKPFILRRVFGAKPVALLRPTAAGLALGETAAEESPAEVAAETPAKPPVKASARTAAAKVASKPEASKPEARDPAPEAPAKVEPAQQPAPVQQPADPSPATEPAPQTPPADLPKPEAEAPSPTPAADDLPLPMPRRAAPRNVRGYTEELGGSPAAVKTVPLRHNADPALMENLREALAVIGIEMTFAGEALIADRMEHGASIGEALSQVVLFAFAHAVAEDAREGGQLQAMGLTDYAVDVIAEFERLRDAGEISGDRLEEDMRRLWTLVGDSPERLSLAQELLADPVGGLTPPALLPEDLRPAEDA</sequence>
<comment type="caution">
    <text evidence="2">The sequence shown here is derived from an EMBL/GenBank/DDBJ whole genome shotgun (WGS) entry which is preliminary data.</text>
</comment>
<evidence type="ECO:0000313" key="2">
    <source>
        <dbReference type="EMBL" id="RAP41184.1"/>
    </source>
</evidence>
<proteinExistence type="predicted"/>
<evidence type="ECO:0000256" key="1">
    <source>
        <dbReference type="SAM" id="MobiDB-lite"/>
    </source>
</evidence>
<dbReference type="Proteomes" id="UP000248659">
    <property type="component" value="Unassembled WGS sequence"/>
</dbReference>